<dbReference type="EMBL" id="CM042023">
    <property type="protein sequence ID" value="KAI3813694.1"/>
    <property type="molecule type" value="Genomic_DNA"/>
</dbReference>
<proteinExistence type="predicted"/>
<evidence type="ECO:0000313" key="2">
    <source>
        <dbReference type="Proteomes" id="UP001056120"/>
    </source>
</evidence>
<accession>A0ACB9J0J3</accession>
<sequence length="214" mass="24734">MGWNSFKERVEKKYVPQNEREQIEGKFLSLKMIRTNHQEYSTKLLEYARIVPHLAVSESNLIKRYIWGLIREIRDMVKVAKCKTLHDAMDLGASLTDSLIWNREEGRKKKEITGQGPSDSKKSRTGFSSRNNNSSFPEYPKCKRRHLGQCKSGLYCNFYKISGHKTEDCYKKKPISCFDCGEAGDIKSYCPKLKKPEGTAEVFFKRIVSSFVPT</sequence>
<reference evidence="2" key="1">
    <citation type="journal article" date="2022" name="Mol. Ecol. Resour.">
        <title>The genomes of chicory, endive, great burdock and yacon provide insights into Asteraceae palaeo-polyploidization history and plant inulin production.</title>
        <authorList>
            <person name="Fan W."/>
            <person name="Wang S."/>
            <person name="Wang H."/>
            <person name="Wang A."/>
            <person name="Jiang F."/>
            <person name="Liu H."/>
            <person name="Zhao H."/>
            <person name="Xu D."/>
            <person name="Zhang Y."/>
        </authorList>
    </citation>
    <scope>NUCLEOTIDE SEQUENCE [LARGE SCALE GENOMIC DNA]</scope>
    <source>
        <strain evidence="2">cv. Yunnan</strain>
    </source>
</reference>
<gene>
    <name evidence="1" type="ORF">L1987_18424</name>
</gene>
<protein>
    <submittedName>
        <fullName evidence="1">Uncharacterized protein</fullName>
    </submittedName>
</protein>
<name>A0ACB9J0J3_9ASTR</name>
<keyword evidence="2" id="KW-1185">Reference proteome</keyword>
<dbReference type="Proteomes" id="UP001056120">
    <property type="component" value="Linkage Group LG06"/>
</dbReference>
<evidence type="ECO:0000313" key="1">
    <source>
        <dbReference type="EMBL" id="KAI3813694.1"/>
    </source>
</evidence>
<reference evidence="1 2" key="2">
    <citation type="journal article" date="2022" name="Mol. Ecol. Resour.">
        <title>The genomes of chicory, endive, great burdock and yacon provide insights into Asteraceae paleo-polyploidization history and plant inulin production.</title>
        <authorList>
            <person name="Fan W."/>
            <person name="Wang S."/>
            <person name="Wang H."/>
            <person name="Wang A."/>
            <person name="Jiang F."/>
            <person name="Liu H."/>
            <person name="Zhao H."/>
            <person name="Xu D."/>
            <person name="Zhang Y."/>
        </authorList>
    </citation>
    <scope>NUCLEOTIDE SEQUENCE [LARGE SCALE GENOMIC DNA]</scope>
    <source>
        <strain evidence="2">cv. Yunnan</strain>
        <tissue evidence="1">Leaves</tissue>
    </source>
</reference>
<comment type="caution">
    <text evidence="1">The sequence shown here is derived from an EMBL/GenBank/DDBJ whole genome shotgun (WGS) entry which is preliminary data.</text>
</comment>
<organism evidence="1 2">
    <name type="scientific">Smallanthus sonchifolius</name>
    <dbReference type="NCBI Taxonomy" id="185202"/>
    <lineage>
        <taxon>Eukaryota</taxon>
        <taxon>Viridiplantae</taxon>
        <taxon>Streptophyta</taxon>
        <taxon>Embryophyta</taxon>
        <taxon>Tracheophyta</taxon>
        <taxon>Spermatophyta</taxon>
        <taxon>Magnoliopsida</taxon>
        <taxon>eudicotyledons</taxon>
        <taxon>Gunneridae</taxon>
        <taxon>Pentapetalae</taxon>
        <taxon>asterids</taxon>
        <taxon>campanulids</taxon>
        <taxon>Asterales</taxon>
        <taxon>Asteraceae</taxon>
        <taxon>Asteroideae</taxon>
        <taxon>Heliantheae alliance</taxon>
        <taxon>Millerieae</taxon>
        <taxon>Smallanthus</taxon>
    </lineage>
</organism>